<feature type="domain" description="Retrovirus-related Pol polyprotein from transposon TNT 1-94-like beta-barrel" evidence="2">
    <location>
        <begin position="101"/>
        <end position="155"/>
    </location>
</feature>
<dbReference type="InterPro" id="IPR054722">
    <property type="entry name" value="PolX-like_BBD"/>
</dbReference>
<comment type="caution">
    <text evidence="3">The sequence shown here is derived from an EMBL/GenBank/DDBJ whole genome shotgun (WGS) entry which is preliminary data.</text>
</comment>
<dbReference type="AlphaFoldDB" id="A0AAV3QNL4"/>
<dbReference type="Proteomes" id="UP001454036">
    <property type="component" value="Unassembled WGS sequence"/>
</dbReference>
<evidence type="ECO:0000313" key="3">
    <source>
        <dbReference type="EMBL" id="GAA0165293.1"/>
    </source>
</evidence>
<accession>A0AAV3QNL4</accession>
<sequence length="164" mass="18467">MTQRLEAGISINYAAKNNQYHKSFKSSKPYQSNNNASRLYQRYPQNASRPSYKSKMMCQICLKPGHTAAKCYQRYVQSSSNDSSSKTALIATPSTIQDPSWYIDSGATNHITANLNNLSIYHDYDGSDKINVENGQTLPINHTGKALLKMYNSWKETGYHSVVL</sequence>
<evidence type="ECO:0000259" key="2">
    <source>
        <dbReference type="Pfam" id="PF22936"/>
    </source>
</evidence>
<protein>
    <recommendedName>
        <fullName evidence="2">Retrovirus-related Pol polyprotein from transposon TNT 1-94-like beta-barrel domain-containing protein</fullName>
    </recommendedName>
</protein>
<organism evidence="3 4">
    <name type="scientific">Lithospermum erythrorhizon</name>
    <name type="common">Purple gromwell</name>
    <name type="synonym">Lithospermum officinale var. erythrorhizon</name>
    <dbReference type="NCBI Taxonomy" id="34254"/>
    <lineage>
        <taxon>Eukaryota</taxon>
        <taxon>Viridiplantae</taxon>
        <taxon>Streptophyta</taxon>
        <taxon>Embryophyta</taxon>
        <taxon>Tracheophyta</taxon>
        <taxon>Spermatophyta</taxon>
        <taxon>Magnoliopsida</taxon>
        <taxon>eudicotyledons</taxon>
        <taxon>Gunneridae</taxon>
        <taxon>Pentapetalae</taxon>
        <taxon>asterids</taxon>
        <taxon>lamiids</taxon>
        <taxon>Boraginales</taxon>
        <taxon>Boraginaceae</taxon>
        <taxon>Boraginoideae</taxon>
        <taxon>Lithospermeae</taxon>
        <taxon>Lithospermum</taxon>
    </lineage>
</organism>
<evidence type="ECO:0000256" key="1">
    <source>
        <dbReference type="SAM" id="MobiDB-lite"/>
    </source>
</evidence>
<evidence type="ECO:0000313" key="4">
    <source>
        <dbReference type="Proteomes" id="UP001454036"/>
    </source>
</evidence>
<keyword evidence="4" id="KW-1185">Reference proteome</keyword>
<feature type="region of interest" description="Disordered" evidence="1">
    <location>
        <begin position="24"/>
        <end position="48"/>
    </location>
</feature>
<reference evidence="3 4" key="1">
    <citation type="submission" date="2024-01" db="EMBL/GenBank/DDBJ databases">
        <title>The complete chloroplast genome sequence of Lithospermum erythrorhizon: insights into the phylogenetic relationship among Boraginaceae species and the maternal lineages of purple gromwells.</title>
        <authorList>
            <person name="Okada T."/>
            <person name="Watanabe K."/>
        </authorList>
    </citation>
    <scope>NUCLEOTIDE SEQUENCE [LARGE SCALE GENOMIC DNA]</scope>
</reference>
<proteinExistence type="predicted"/>
<dbReference type="EMBL" id="BAABME010037894">
    <property type="protein sequence ID" value="GAA0165293.1"/>
    <property type="molecule type" value="Genomic_DNA"/>
</dbReference>
<dbReference type="Pfam" id="PF22936">
    <property type="entry name" value="Pol_BBD"/>
    <property type="match status" value="1"/>
</dbReference>
<name>A0AAV3QNL4_LITER</name>
<gene>
    <name evidence="3" type="ORF">LIER_43710</name>
</gene>